<accession>A0AA38FH19</accession>
<dbReference type="Proteomes" id="UP000824469">
    <property type="component" value="Unassembled WGS sequence"/>
</dbReference>
<gene>
    <name evidence="1" type="ORF">KI387_013603</name>
</gene>
<sequence>QKICYCALGFPGPLQSDGGRRAFLDEVNRLEKLLGNPDLVAAGGRETVEVIVPKISRDFYGDYSKNKGEDAEDVDREERLSTQTKQMAMRKKATLASLAMEDYARKLEQGDFACT</sequence>
<reference evidence="1 2" key="1">
    <citation type="journal article" date="2021" name="Nat. Plants">
        <title>The Taxus genome provides insights into paclitaxel biosynthesis.</title>
        <authorList>
            <person name="Xiong X."/>
            <person name="Gou J."/>
            <person name="Liao Q."/>
            <person name="Li Y."/>
            <person name="Zhou Q."/>
            <person name="Bi G."/>
            <person name="Li C."/>
            <person name="Du R."/>
            <person name="Wang X."/>
            <person name="Sun T."/>
            <person name="Guo L."/>
            <person name="Liang H."/>
            <person name="Lu P."/>
            <person name="Wu Y."/>
            <person name="Zhang Z."/>
            <person name="Ro D.K."/>
            <person name="Shang Y."/>
            <person name="Huang S."/>
            <person name="Yan J."/>
        </authorList>
    </citation>
    <scope>NUCLEOTIDE SEQUENCE [LARGE SCALE GENOMIC DNA]</scope>
    <source>
        <strain evidence="1">Ta-2019</strain>
    </source>
</reference>
<keyword evidence="2" id="KW-1185">Reference proteome</keyword>
<organism evidence="1 2">
    <name type="scientific">Taxus chinensis</name>
    <name type="common">Chinese yew</name>
    <name type="synonym">Taxus wallichiana var. chinensis</name>
    <dbReference type="NCBI Taxonomy" id="29808"/>
    <lineage>
        <taxon>Eukaryota</taxon>
        <taxon>Viridiplantae</taxon>
        <taxon>Streptophyta</taxon>
        <taxon>Embryophyta</taxon>
        <taxon>Tracheophyta</taxon>
        <taxon>Spermatophyta</taxon>
        <taxon>Pinopsida</taxon>
        <taxon>Pinidae</taxon>
        <taxon>Conifers II</taxon>
        <taxon>Cupressales</taxon>
        <taxon>Taxaceae</taxon>
        <taxon>Taxus</taxon>
    </lineage>
</organism>
<dbReference type="EMBL" id="JAHRHJ020000009">
    <property type="protein sequence ID" value="KAH9302020.1"/>
    <property type="molecule type" value="Genomic_DNA"/>
</dbReference>
<feature type="non-terminal residue" evidence="1">
    <location>
        <position position="1"/>
    </location>
</feature>
<dbReference type="AlphaFoldDB" id="A0AA38FH19"/>
<dbReference type="OMA" id="QKICYCA"/>
<protein>
    <submittedName>
        <fullName evidence="1">Uncharacterized protein</fullName>
    </submittedName>
</protein>
<name>A0AA38FH19_TAXCH</name>
<proteinExistence type="predicted"/>
<feature type="non-terminal residue" evidence="1">
    <location>
        <position position="115"/>
    </location>
</feature>
<evidence type="ECO:0000313" key="2">
    <source>
        <dbReference type="Proteomes" id="UP000824469"/>
    </source>
</evidence>
<evidence type="ECO:0000313" key="1">
    <source>
        <dbReference type="EMBL" id="KAH9302020.1"/>
    </source>
</evidence>
<comment type="caution">
    <text evidence="1">The sequence shown here is derived from an EMBL/GenBank/DDBJ whole genome shotgun (WGS) entry which is preliminary data.</text>
</comment>